<name>A0ABT3JZC3_9XANT</name>
<feature type="transmembrane region" description="Helical" evidence="1">
    <location>
        <begin position="21"/>
        <end position="40"/>
    </location>
</feature>
<proteinExistence type="predicted"/>
<organism evidence="2 3">
    <name type="scientific">Xanthomonas chitinilytica</name>
    <dbReference type="NCBI Taxonomy" id="2989819"/>
    <lineage>
        <taxon>Bacteria</taxon>
        <taxon>Pseudomonadati</taxon>
        <taxon>Pseudomonadota</taxon>
        <taxon>Gammaproteobacteria</taxon>
        <taxon>Lysobacterales</taxon>
        <taxon>Lysobacteraceae</taxon>
        <taxon>Xanthomonas</taxon>
    </lineage>
</organism>
<evidence type="ECO:0000256" key="1">
    <source>
        <dbReference type="SAM" id="Phobius"/>
    </source>
</evidence>
<gene>
    <name evidence="2" type="ORF">OK345_15220</name>
</gene>
<accession>A0ABT3JZC3</accession>
<protein>
    <recommendedName>
        <fullName evidence="4">Toxin CptA</fullName>
    </recommendedName>
</protein>
<evidence type="ECO:0008006" key="4">
    <source>
        <dbReference type="Google" id="ProtNLM"/>
    </source>
</evidence>
<reference evidence="2 3" key="1">
    <citation type="submission" date="2022-10" db="EMBL/GenBank/DDBJ databases">
        <title>Xanthomonas sp. H13-6.</title>
        <authorList>
            <person name="Liu X."/>
            <person name="Deng Z."/>
            <person name="Jiang Y."/>
            <person name="Yu T."/>
            <person name="Ai J."/>
        </authorList>
    </citation>
    <scope>NUCLEOTIDE SEQUENCE [LARGE SCALE GENOMIC DNA]</scope>
    <source>
        <strain evidence="2 3">H13-6</strain>
    </source>
</reference>
<comment type="caution">
    <text evidence="2">The sequence shown here is derived from an EMBL/GenBank/DDBJ whole genome shotgun (WGS) entry which is preliminary data.</text>
</comment>
<keyword evidence="3" id="KW-1185">Reference proteome</keyword>
<dbReference type="RefSeq" id="WP_265128846.1">
    <property type="nucleotide sequence ID" value="NZ_JAPCHY010000014.1"/>
</dbReference>
<dbReference type="Proteomes" id="UP001209922">
    <property type="component" value="Unassembled WGS sequence"/>
</dbReference>
<keyword evidence="1" id="KW-0812">Transmembrane</keyword>
<keyword evidence="1" id="KW-0472">Membrane</keyword>
<sequence length="150" mass="17206">MRNWRKCSHVSEPCRLEWRPSRWQQAGLLLLTLLVPPAIILSDIDGVAAMLLVVAAMGWGLWTLRRERGRRPLRIVIPAGEAPAMVDGVAVREIEVQWRGPLATLVWREAGDRRRWLLFWPDTLAPAQRRELRLAIDARRVSRARPQVAP</sequence>
<evidence type="ECO:0000313" key="2">
    <source>
        <dbReference type="EMBL" id="MCW4473850.1"/>
    </source>
</evidence>
<dbReference type="EMBL" id="JAPCHY010000014">
    <property type="protein sequence ID" value="MCW4473850.1"/>
    <property type="molecule type" value="Genomic_DNA"/>
</dbReference>
<feature type="transmembrane region" description="Helical" evidence="1">
    <location>
        <begin position="46"/>
        <end position="64"/>
    </location>
</feature>
<evidence type="ECO:0000313" key="3">
    <source>
        <dbReference type="Proteomes" id="UP001209922"/>
    </source>
</evidence>
<keyword evidence="1" id="KW-1133">Transmembrane helix</keyword>